<feature type="region of interest" description="Disordered" evidence="1">
    <location>
        <begin position="48"/>
        <end position="79"/>
    </location>
</feature>
<dbReference type="AlphaFoldDB" id="A0A0J6VNM6"/>
<name>A0A0J6VNM6_9MYCO</name>
<feature type="compositionally biased region" description="Gly residues" evidence="1">
    <location>
        <begin position="48"/>
        <end position="58"/>
    </location>
</feature>
<organism evidence="2 3">
    <name type="scientific">Mycolicibacterium chlorophenolicum</name>
    <dbReference type="NCBI Taxonomy" id="37916"/>
    <lineage>
        <taxon>Bacteria</taxon>
        <taxon>Bacillati</taxon>
        <taxon>Actinomycetota</taxon>
        <taxon>Actinomycetes</taxon>
        <taxon>Mycobacteriales</taxon>
        <taxon>Mycobacteriaceae</taxon>
        <taxon>Mycolicibacterium</taxon>
    </lineage>
</organism>
<sequence length="79" mass="7828">MTRQQKQLLVAAAVIAIVVGLVFAGVSVSVLLGIGAVAAMVFMHAGGHGGHGGHGGAPSGHQHPSTEDRSHSQDGTTGH</sequence>
<evidence type="ECO:0000313" key="2">
    <source>
        <dbReference type="EMBL" id="KMO71058.1"/>
    </source>
</evidence>
<gene>
    <name evidence="2" type="ORF">MCHLDSM_04777</name>
</gene>
<evidence type="ECO:0000313" key="3">
    <source>
        <dbReference type="Proteomes" id="UP000036513"/>
    </source>
</evidence>
<evidence type="ECO:0000256" key="1">
    <source>
        <dbReference type="SAM" id="MobiDB-lite"/>
    </source>
</evidence>
<protein>
    <recommendedName>
        <fullName evidence="4">DUF2933 domain-containing protein</fullName>
    </recommendedName>
</protein>
<keyword evidence="3" id="KW-1185">Reference proteome</keyword>
<evidence type="ECO:0008006" key="4">
    <source>
        <dbReference type="Google" id="ProtNLM"/>
    </source>
</evidence>
<reference evidence="2 3" key="1">
    <citation type="journal article" date="2015" name="Genome Biol. Evol.">
        <title>Characterization of Three Mycobacterium spp. with Potential Use in Bioremediation by Genome Sequencing and Comparative Genomics.</title>
        <authorList>
            <person name="Das S."/>
            <person name="Pettersson B.M."/>
            <person name="Behra P.R."/>
            <person name="Ramesh M."/>
            <person name="Dasgupta S."/>
            <person name="Bhattacharya A."/>
            <person name="Kirsebom L.A."/>
        </authorList>
    </citation>
    <scope>NUCLEOTIDE SEQUENCE [LARGE SCALE GENOMIC DNA]</scope>
    <source>
        <strain evidence="2 3">DSM 43826</strain>
    </source>
</reference>
<proteinExistence type="predicted"/>
<accession>A0A0J6VNM6</accession>
<dbReference type="PATRIC" id="fig|37916.4.peg.4782"/>
<comment type="caution">
    <text evidence="2">The sequence shown here is derived from an EMBL/GenBank/DDBJ whole genome shotgun (WGS) entry which is preliminary data.</text>
</comment>
<dbReference type="Proteomes" id="UP000036513">
    <property type="component" value="Unassembled WGS sequence"/>
</dbReference>
<dbReference type="EMBL" id="JYNL01000063">
    <property type="protein sequence ID" value="KMO71058.1"/>
    <property type="molecule type" value="Genomic_DNA"/>
</dbReference>